<evidence type="ECO:0000313" key="4">
    <source>
        <dbReference type="Proteomes" id="UP001202244"/>
    </source>
</evidence>
<feature type="domain" description="dTDP-4-dehydro-6-deoxy-alpha-D-glucopyranose 2,3-dehydratase" evidence="2">
    <location>
        <begin position="275"/>
        <end position="477"/>
    </location>
</feature>
<gene>
    <name evidence="3" type="ORF">MMF93_33240</name>
</gene>
<evidence type="ECO:0000313" key="3">
    <source>
        <dbReference type="EMBL" id="UNT00813.1"/>
    </source>
</evidence>
<feature type="domain" description="dTDP-4-dehydro-6-deoxy-alpha-D-glucopyranose 2,3-dehydratase" evidence="2">
    <location>
        <begin position="37"/>
        <end position="239"/>
    </location>
</feature>
<reference evidence="3 4" key="1">
    <citation type="journal article" date="2023" name="Microbiol. Spectr.">
        <title>Synergy between Genome Mining, Metabolomics, and Bioinformatics Uncovers Antibacterial Chlorinated Carbazole Alkaloids and Their Biosynthetic Gene Cluster from Streptomyces tubbatahanensis sp. nov., a Novel Actinomycete Isolated from Sulu Sea, Philippines.</title>
        <authorList>
            <person name="Tenebro C.P."/>
            <person name="Trono D.J.V.L."/>
            <person name="Balida L.A.P."/>
            <person name="Bayog L.K.A."/>
            <person name="Bruna J.R."/>
            <person name="Sabido E.M."/>
            <person name="Caspe D.P.C."/>
            <person name="de Los Santos E.L.C."/>
            <person name="Saludes J.P."/>
            <person name="Dalisay D.S."/>
        </authorList>
    </citation>
    <scope>NUCLEOTIDE SEQUENCE [LARGE SCALE GENOMIC DNA]</scope>
    <source>
        <strain evidence="3 4">DSD3025</strain>
    </source>
</reference>
<keyword evidence="4" id="KW-1185">Reference proteome</keyword>
<sequence>MTTGTPGAAARRAPAPPDPSPRLTESAAAGRGPEPVKETLRWLAARRAAHTFEVERVPFAQLHGWSFRADTGDLGHASGRFFTVQGHRVHSDYGPIPRWEQPIINQPEVGVLGFLVKEIDGVVQCLMQAKMEPGNANVVQLSPTVQATRSNYSRVHGGAAVRYLEYFTDPGRSTVLVDVLQSEQGSWFLGKRNRNIVVEVQGDVEVHEDYRWMPVGTVLELLHSDNAVNMDARTVLSCMPLARPTTPPGGGEATHPRAALRRSVTDFEYALHPMRELLHWFTDRTARHDLRTERVPLAGIEGWRRTPEAISHAQGRYFSVIGARVRAGSREVREWTQPLLAPHGLGLAALVVKRVHGVAHLLLHARPEAGHLHGVELAPTVQCTPDNYRGLPAGDRPRFLEHIEAVPADRVRFDAVQSEEGGRFHRAECRYMIVEAGDEVPLKVPEGYRWLAAHQVTRLLEHSHYLNVQARTLVACLHSLW</sequence>
<dbReference type="Proteomes" id="UP001202244">
    <property type="component" value="Chromosome"/>
</dbReference>
<dbReference type="EMBL" id="CP093846">
    <property type="protein sequence ID" value="UNT00813.1"/>
    <property type="molecule type" value="Genomic_DNA"/>
</dbReference>
<dbReference type="RefSeq" id="WP_242757136.1">
    <property type="nucleotide sequence ID" value="NZ_CP093846.1"/>
</dbReference>
<evidence type="ECO:0000259" key="2">
    <source>
        <dbReference type="Pfam" id="PF03559"/>
    </source>
</evidence>
<evidence type="ECO:0000256" key="1">
    <source>
        <dbReference type="SAM" id="MobiDB-lite"/>
    </source>
</evidence>
<dbReference type="InterPro" id="IPR005212">
    <property type="entry name" value="EvaA-like"/>
</dbReference>
<organism evidence="3 4">
    <name type="scientific">Streptomyces tubbatahanensis</name>
    <dbReference type="NCBI Taxonomy" id="2923272"/>
    <lineage>
        <taxon>Bacteria</taxon>
        <taxon>Bacillati</taxon>
        <taxon>Actinomycetota</taxon>
        <taxon>Actinomycetes</taxon>
        <taxon>Kitasatosporales</taxon>
        <taxon>Streptomycetaceae</taxon>
        <taxon>Streptomyces</taxon>
    </lineage>
</organism>
<name>A0ABY3Y1U9_9ACTN</name>
<dbReference type="Gene3D" id="3.90.79.40">
    <property type="entry name" value="EvaA sugar 2,3-dehydratase subunit"/>
    <property type="match status" value="2"/>
</dbReference>
<proteinExistence type="predicted"/>
<accession>A0ABY3Y1U9</accession>
<feature type="region of interest" description="Disordered" evidence="1">
    <location>
        <begin position="1"/>
        <end position="35"/>
    </location>
</feature>
<protein>
    <submittedName>
        <fullName evidence="3">NDP-hexose 2,3-dehydratase family protein</fullName>
    </submittedName>
</protein>
<dbReference type="Pfam" id="PF03559">
    <property type="entry name" value="Hexose_dehydrat"/>
    <property type="match status" value="2"/>
</dbReference>
<dbReference type="InterPro" id="IPR038153">
    <property type="entry name" value="EvaA-like_sf"/>
</dbReference>